<dbReference type="EMBL" id="CP000237">
    <property type="protein sequence ID" value="ABD46022.1"/>
    <property type="molecule type" value="Genomic_DNA"/>
</dbReference>
<protein>
    <submittedName>
        <fullName evidence="1">Uncharacterized protein</fullName>
    </submittedName>
</protein>
<dbReference type="HOGENOM" id="CLU_3374803_0_0_5"/>
<proteinExistence type="predicted"/>
<dbReference type="STRING" id="222891.NSE_0450"/>
<evidence type="ECO:0000313" key="1">
    <source>
        <dbReference type="EMBL" id="ABD46022.1"/>
    </source>
</evidence>
<dbReference type="KEGG" id="nse:NSE_0450"/>
<evidence type="ECO:0000313" key="2">
    <source>
        <dbReference type="Proteomes" id="UP000001942"/>
    </source>
</evidence>
<dbReference type="AlphaFoldDB" id="Q2GDW1"/>
<name>Q2GDW1_EHRS3</name>
<reference evidence="1 2" key="1">
    <citation type="journal article" date="2006" name="PLoS Genet.">
        <title>Comparative genomics of emerging human ehrlichiosis agents.</title>
        <authorList>
            <person name="Dunning Hotopp J.C."/>
            <person name="Lin M."/>
            <person name="Madupu R."/>
            <person name="Crabtree J."/>
            <person name="Angiuoli S.V."/>
            <person name="Eisen J.A."/>
            <person name="Seshadri R."/>
            <person name="Ren Q."/>
            <person name="Wu M."/>
            <person name="Utterback T.R."/>
            <person name="Smith S."/>
            <person name="Lewis M."/>
            <person name="Khouri H."/>
            <person name="Zhang C."/>
            <person name="Niu H."/>
            <person name="Lin Q."/>
            <person name="Ohashi N."/>
            <person name="Zhi N."/>
            <person name="Nelson W."/>
            <person name="Brinkac L.M."/>
            <person name="Dodson R.J."/>
            <person name="Rosovitz M.J."/>
            <person name="Sundaram J."/>
            <person name="Daugherty S.C."/>
            <person name="Davidsen T."/>
            <person name="Durkin A.S."/>
            <person name="Gwinn M."/>
            <person name="Haft D.H."/>
            <person name="Selengut J.D."/>
            <person name="Sullivan S.A."/>
            <person name="Zafar N."/>
            <person name="Zhou L."/>
            <person name="Benahmed F."/>
            <person name="Forberger H."/>
            <person name="Halpin R."/>
            <person name="Mulligan S."/>
            <person name="Robinson J."/>
            <person name="White O."/>
            <person name="Rikihisa Y."/>
            <person name="Tettelin H."/>
        </authorList>
    </citation>
    <scope>NUCLEOTIDE SEQUENCE [LARGE SCALE GENOMIC DNA]</scope>
    <source>
        <strain evidence="2">ATCC VR-367 / Miyayama</strain>
    </source>
</reference>
<organism evidence="1 2">
    <name type="scientific">Ehrlichia sennetsu (strain ATCC VR-367 / Miyayama)</name>
    <name type="common">Neorickettsia sennetsu</name>
    <dbReference type="NCBI Taxonomy" id="222891"/>
    <lineage>
        <taxon>Bacteria</taxon>
        <taxon>Pseudomonadati</taxon>
        <taxon>Pseudomonadota</taxon>
        <taxon>Alphaproteobacteria</taxon>
        <taxon>Rickettsiales</taxon>
        <taxon>Anaplasmataceae</taxon>
        <taxon>Ehrlichia</taxon>
    </lineage>
</organism>
<sequence>MIDQLLPESGLLLCLEYLLSFCCQVVASIYSSFA</sequence>
<dbReference type="Proteomes" id="UP000001942">
    <property type="component" value="Chromosome"/>
</dbReference>
<keyword evidence="2" id="KW-1185">Reference proteome</keyword>
<gene>
    <name evidence="1" type="ordered locus">NSE_0450</name>
</gene>
<accession>Q2GDW1</accession>